<dbReference type="SUPFAM" id="SSF48452">
    <property type="entry name" value="TPR-like"/>
    <property type="match status" value="1"/>
</dbReference>
<reference evidence="9" key="1">
    <citation type="submission" date="2016-10" db="EMBL/GenBank/DDBJ databases">
        <authorList>
            <person name="Varghese N."/>
            <person name="Submissions S."/>
        </authorList>
    </citation>
    <scope>NUCLEOTIDE SEQUENCE [LARGE SCALE GENOMIC DNA]</scope>
    <source>
        <strain evidence="9">DSM 19110</strain>
    </source>
</reference>
<dbReference type="InterPro" id="IPR012944">
    <property type="entry name" value="SusD_RagB_dom"/>
</dbReference>
<dbReference type="EMBL" id="FNGY01000003">
    <property type="protein sequence ID" value="SDM22052.1"/>
    <property type="molecule type" value="Genomic_DNA"/>
</dbReference>
<dbReference type="Gene3D" id="1.25.40.390">
    <property type="match status" value="1"/>
</dbReference>
<sequence>MLAAVCILSACKKFLDVKPDKKQVIPVSLEDCQALLNNVDILPIGPISGETSSDDYYLTDANWNLLIPQNKEPYIWQSNANVNITDWSGPYQKILVANQVLETLKDINRAANQQQWDKIKGAALLLRSINYFYLAELFGKPYDANTAGSDLGIPIRLTSSIDEETVRGNLQQVYDRMIQDFTEAATLLPSEQPLTPLAKSVASPVKATAYAGLARTFLIMGDYTKAYNNADASLKQYGALMDYKTLDPTAYYPIPRFNTEVIYEINGNGLAPLIYGLVAPELYNLYSPGDLRKGLYFRDNGNGTFSFKGTYVPGALFLGFATDEIYLIRAECAARRGNVAVAMDDLNTLRQNRWDNTYTPLVASNADEALKLIINERRRELPFRSLRWVDLRRLNKENSFAKILQRTLNGQVYSLPPNDIRYTLLIPREVLERVNIPQNPR</sequence>
<comment type="similarity">
    <text evidence="2">Belongs to the SusD family.</text>
</comment>
<evidence type="ECO:0000256" key="3">
    <source>
        <dbReference type="ARBA" id="ARBA00022729"/>
    </source>
</evidence>
<protein>
    <submittedName>
        <fullName evidence="8">SusD family protein</fullName>
    </submittedName>
</protein>
<evidence type="ECO:0000313" key="9">
    <source>
        <dbReference type="Proteomes" id="UP000183200"/>
    </source>
</evidence>
<dbReference type="Proteomes" id="UP000183200">
    <property type="component" value="Unassembled WGS sequence"/>
</dbReference>
<organism evidence="8 9">
    <name type="scientific">Pedobacter steynii</name>
    <dbReference type="NCBI Taxonomy" id="430522"/>
    <lineage>
        <taxon>Bacteria</taxon>
        <taxon>Pseudomonadati</taxon>
        <taxon>Bacteroidota</taxon>
        <taxon>Sphingobacteriia</taxon>
        <taxon>Sphingobacteriales</taxon>
        <taxon>Sphingobacteriaceae</taxon>
        <taxon>Pedobacter</taxon>
    </lineage>
</organism>
<evidence type="ECO:0000313" key="8">
    <source>
        <dbReference type="EMBL" id="SDM22052.1"/>
    </source>
</evidence>
<dbReference type="AlphaFoldDB" id="A0A1G9RFH1"/>
<dbReference type="InterPro" id="IPR033985">
    <property type="entry name" value="SusD-like_N"/>
</dbReference>
<keyword evidence="3" id="KW-0732">Signal</keyword>
<accession>A0A1G9RFH1</accession>
<name>A0A1G9RFH1_9SPHI</name>
<dbReference type="Pfam" id="PF14322">
    <property type="entry name" value="SusD-like_3"/>
    <property type="match status" value="1"/>
</dbReference>
<feature type="domain" description="RagB/SusD" evidence="6">
    <location>
        <begin position="324"/>
        <end position="396"/>
    </location>
</feature>
<evidence type="ECO:0000256" key="5">
    <source>
        <dbReference type="ARBA" id="ARBA00023237"/>
    </source>
</evidence>
<proteinExistence type="inferred from homology"/>
<keyword evidence="9" id="KW-1185">Reference proteome</keyword>
<dbReference type="GO" id="GO:0009279">
    <property type="term" value="C:cell outer membrane"/>
    <property type="evidence" value="ECO:0007669"/>
    <property type="project" value="UniProtKB-SubCell"/>
</dbReference>
<evidence type="ECO:0000259" key="7">
    <source>
        <dbReference type="Pfam" id="PF14322"/>
    </source>
</evidence>
<feature type="domain" description="SusD-like N-terminal" evidence="7">
    <location>
        <begin position="13"/>
        <end position="218"/>
    </location>
</feature>
<evidence type="ECO:0000256" key="1">
    <source>
        <dbReference type="ARBA" id="ARBA00004442"/>
    </source>
</evidence>
<evidence type="ECO:0000259" key="6">
    <source>
        <dbReference type="Pfam" id="PF07980"/>
    </source>
</evidence>
<evidence type="ECO:0000256" key="4">
    <source>
        <dbReference type="ARBA" id="ARBA00023136"/>
    </source>
</evidence>
<gene>
    <name evidence="8" type="ORF">SAMN05421820_103231</name>
</gene>
<comment type="subcellular location">
    <subcellularLocation>
        <location evidence="1">Cell outer membrane</location>
    </subcellularLocation>
</comment>
<keyword evidence="5" id="KW-0998">Cell outer membrane</keyword>
<evidence type="ECO:0000256" key="2">
    <source>
        <dbReference type="ARBA" id="ARBA00006275"/>
    </source>
</evidence>
<keyword evidence="4" id="KW-0472">Membrane</keyword>
<dbReference type="InterPro" id="IPR011990">
    <property type="entry name" value="TPR-like_helical_dom_sf"/>
</dbReference>
<dbReference type="Pfam" id="PF07980">
    <property type="entry name" value="SusD_RagB"/>
    <property type="match status" value="1"/>
</dbReference>